<reference evidence="2 5" key="3">
    <citation type="submission" date="2020-05" db="EMBL/GenBank/DDBJ databases">
        <title>Vigna angularis (adzuki bean) Var. LongXiaoDou No. 4 denovo assembly.</title>
        <authorList>
            <person name="Xiang H."/>
        </authorList>
    </citation>
    <scope>NUCLEOTIDE SEQUENCE [LARGE SCALE GENOMIC DNA]</scope>
    <source>
        <tissue evidence="2">Leaf</tissue>
    </source>
</reference>
<dbReference type="Proteomes" id="UP000053144">
    <property type="component" value="Chromosome 9"/>
</dbReference>
<dbReference type="Gramene" id="KOM51672">
    <property type="protein sequence ID" value="KOM51672"/>
    <property type="gene ID" value="LR48_Vigan09g033100"/>
</dbReference>
<name>A0A0L9V9V2_PHAAN</name>
<feature type="compositionally biased region" description="Polar residues" evidence="1">
    <location>
        <begin position="145"/>
        <end position="156"/>
    </location>
</feature>
<feature type="region of interest" description="Disordered" evidence="1">
    <location>
        <begin position="1"/>
        <end position="40"/>
    </location>
</feature>
<reference evidence="3" key="2">
    <citation type="submission" date="2015-02" db="EMBL/GenBank/DDBJ databases">
        <authorList>
            <person name="Chooi Y.-H."/>
        </authorList>
    </citation>
    <scope>NUCLEOTIDE SEQUENCE</scope>
    <source>
        <tissue evidence="3">Seedling</tissue>
    </source>
</reference>
<feature type="compositionally biased region" description="Polar residues" evidence="1">
    <location>
        <begin position="1"/>
        <end position="14"/>
    </location>
</feature>
<accession>A0A0L9V9V2</accession>
<organism evidence="3 4">
    <name type="scientific">Phaseolus angularis</name>
    <name type="common">Azuki bean</name>
    <name type="synonym">Vigna angularis</name>
    <dbReference type="NCBI Taxonomy" id="3914"/>
    <lineage>
        <taxon>Eukaryota</taxon>
        <taxon>Viridiplantae</taxon>
        <taxon>Streptophyta</taxon>
        <taxon>Embryophyta</taxon>
        <taxon>Tracheophyta</taxon>
        <taxon>Spermatophyta</taxon>
        <taxon>Magnoliopsida</taxon>
        <taxon>eudicotyledons</taxon>
        <taxon>Gunneridae</taxon>
        <taxon>Pentapetalae</taxon>
        <taxon>rosids</taxon>
        <taxon>fabids</taxon>
        <taxon>Fabales</taxon>
        <taxon>Fabaceae</taxon>
        <taxon>Papilionoideae</taxon>
        <taxon>50 kb inversion clade</taxon>
        <taxon>NPAAA clade</taxon>
        <taxon>indigoferoid/millettioid clade</taxon>
        <taxon>Phaseoleae</taxon>
        <taxon>Vigna</taxon>
    </lineage>
</organism>
<proteinExistence type="predicted"/>
<protein>
    <submittedName>
        <fullName evidence="3">Uncharacterized protein</fullName>
    </submittedName>
</protein>
<feature type="compositionally biased region" description="Polar residues" evidence="1">
    <location>
        <begin position="184"/>
        <end position="200"/>
    </location>
</feature>
<reference evidence="4" key="1">
    <citation type="journal article" date="2015" name="Proc. Natl. Acad. Sci. U.S.A.">
        <title>Genome sequencing of adzuki bean (Vigna angularis) provides insight into high starch and low fat accumulation and domestication.</title>
        <authorList>
            <person name="Yang K."/>
            <person name="Tian Z."/>
            <person name="Chen C."/>
            <person name="Luo L."/>
            <person name="Zhao B."/>
            <person name="Wang Z."/>
            <person name="Yu L."/>
            <person name="Li Y."/>
            <person name="Sun Y."/>
            <person name="Li W."/>
            <person name="Chen Y."/>
            <person name="Li Y."/>
            <person name="Zhang Y."/>
            <person name="Ai D."/>
            <person name="Zhao J."/>
            <person name="Shang C."/>
            <person name="Ma Y."/>
            <person name="Wu B."/>
            <person name="Wang M."/>
            <person name="Gao L."/>
            <person name="Sun D."/>
            <person name="Zhang P."/>
            <person name="Guo F."/>
            <person name="Wang W."/>
            <person name="Li Y."/>
            <person name="Wang J."/>
            <person name="Varshney R.K."/>
            <person name="Wang J."/>
            <person name="Ling H.Q."/>
            <person name="Wan P."/>
        </authorList>
    </citation>
    <scope>NUCLEOTIDE SEQUENCE</scope>
    <source>
        <strain evidence="4">cv. Jingnong 6</strain>
    </source>
</reference>
<dbReference type="EMBL" id="JABFOF010000004">
    <property type="protein sequence ID" value="KAG2400714.1"/>
    <property type="molecule type" value="Genomic_DNA"/>
</dbReference>
<evidence type="ECO:0000313" key="5">
    <source>
        <dbReference type="Proteomes" id="UP000743370"/>
    </source>
</evidence>
<feature type="region of interest" description="Disordered" evidence="1">
    <location>
        <begin position="145"/>
        <end position="200"/>
    </location>
</feature>
<dbReference type="Proteomes" id="UP000743370">
    <property type="component" value="Unassembled WGS sequence"/>
</dbReference>
<dbReference type="AlphaFoldDB" id="A0A0L9V9V2"/>
<sequence>MRSNFGIESSNPDQVRTAFDPSLENNSRLSNTDVSNPGTLPEEIALTGCLNHLEQPSTHSAEANNGGQICYGDFNFMQTIQKGGIQQCSSHGGAVNFELPPLPGEVEAPATSPSNRTVIVKRENQSHQMVVSSSSDHLVQANASTSKNLQESNQGARDTKNPSRSHYPYSRKSSTSKPKRDLRSNSPHLSNPNFSVPSEV</sequence>
<evidence type="ECO:0000313" key="2">
    <source>
        <dbReference type="EMBL" id="KAG2400714.1"/>
    </source>
</evidence>
<evidence type="ECO:0000256" key="1">
    <source>
        <dbReference type="SAM" id="MobiDB-lite"/>
    </source>
</evidence>
<dbReference type="EMBL" id="CM003379">
    <property type="protein sequence ID" value="KOM51672.1"/>
    <property type="molecule type" value="Genomic_DNA"/>
</dbReference>
<evidence type="ECO:0000313" key="4">
    <source>
        <dbReference type="Proteomes" id="UP000053144"/>
    </source>
</evidence>
<feature type="compositionally biased region" description="Polar residues" evidence="1">
    <location>
        <begin position="23"/>
        <end position="38"/>
    </location>
</feature>
<gene>
    <name evidence="2" type="ORF">HKW66_Vig0094320</name>
    <name evidence="3" type="ORF">LR48_Vigan09g033100</name>
</gene>
<evidence type="ECO:0000313" key="3">
    <source>
        <dbReference type="EMBL" id="KOM51672.1"/>
    </source>
</evidence>